<dbReference type="RefSeq" id="WP_184458729.1">
    <property type="nucleotide sequence ID" value="NZ_JACIFV010000016.1"/>
</dbReference>
<dbReference type="Proteomes" id="UP000524492">
    <property type="component" value="Unassembled WGS sequence"/>
</dbReference>
<feature type="region of interest" description="Disordered" evidence="1">
    <location>
        <begin position="51"/>
        <end position="142"/>
    </location>
</feature>
<proteinExistence type="predicted"/>
<dbReference type="AlphaFoldDB" id="A0A7W6VQA1"/>
<accession>A0A7W6VQA1</accession>
<dbReference type="EMBL" id="JACIFV010000016">
    <property type="protein sequence ID" value="MBB4194051.1"/>
    <property type="molecule type" value="Genomic_DNA"/>
</dbReference>
<evidence type="ECO:0000256" key="1">
    <source>
        <dbReference type="SAM" id="MobiDB-lite"/>
    </source>
</evidence>
<reference evidence="2 3" key="1">
    <citation type="submission" date="2020-08" db="EMBL/GenBank/DDBJ databases">
        <title>Genomic Encyclopedia of Type Strains, Phase IV (KMG-V): Genome sequencing to study the core and pangenomes of soil and plant-associated prokaryotes.</title>
        <authorList>
            <person name="Whitman W."/>
        </authorList>
    </citation>
    <scope>NUCLEOTIDE SEQUENCE [LARGE SCALE GENOMIC DNA]</scope>
    <source>
        <strain evidence="2 3">SEMIA 4074</strain>
    </source>
</reference>
<keyword evidence="3" id="KW-1185">Reference proteome</keyword>
<gene>
    <name evidence="2" type="ORF">GGD53_004225</name>
</gene>
<evidence type="ECO:0000313" key="3">
    <source>
        <dbReference type="Proteomes" id="UP000524492"/>
    </source>
</evidence>
<protein>
    <submittedName>
        <fullName evidence="2">Uncharacterized protein</fullName>
    </submittedName>
</protein>
<sequence>MTATVQQRQQARAAILHWHRSLRSSRPRCEAKRKHDGQPCQQLALENGKCAYHGGRTPRADGWHKPRWPNVKAPNAEAKLNRKLKDREKAAKKRAARLAAMTADERAKHDSWHRAHQPGPPGPRERHRQERHQAEAARRSIEAIRPAAVDAEAEDLGRRIADLERELESLCTVHDIFG</sequence>
<feature type="compositionally biased region" description="Basic and acidic residues" evidence="1">
    <location>
        <begin position="123"/>
        <end position="142"/>
    </location>
</feature>
<feature type="compositionally biased region" description="Basic and acidic residues" evidence="1">
    <location>
        <begin position="79"/>
        <end position="89"/>
    </location>
</feature>
<comment type="caution">
    <text evidence="2">The sequence shown here is derived from an EMBL/GenBank/DDBJ whole genome shotgun (WGS) entry which is preliminary data.</text>
</comment>
<evidence type="ECO:0000313" key="2">
    <source>
        <dbReference type="EMBL" id="MBB4194051.1"/>
    </source>
</evidence>
<name>A0A7W6VQA1_9HYPH</name>
<feature type="compositionally biased region" description="Basic and acidic residues" evidence="1">
    <location>
        <begin position="103"/>
        <end position="113"/>
    </location>
</feature>
<organism evidence="2 3">
    <name type="scientific">Rhizobium aethiopicum</name>
    <dbReference type="NCBI Taxonomy" id="1138170"/>
    <lineage>
        <taxon>Bacteria</taxon>
        <taxon>Pseudomonadati</taxon>
        <taxon>Pseudomonadota</taxon>
        <taxon>Alphaproteobacteria</taxon>
        <taxon>Hyphomicrobiales</taxon>
        <taxon>Rhizobiaceae</taxon>
        <taxon>Rhizobium/Agrobacterium group</taxon>
        <taxon>Rhizobium</taxon>
    </lineage>
</organism>